<dbReference type="PANTHER" id="PTHR12879">
    <property type="entry name" value="SPHINGOLIPID DELTA 4 DESATURASE/C-4 HYDROXYLASE PROTEIN DES2"/>
    <property type="match status" value="1"/>
</dbReference>
<feature type="transmembrane region" description="Helical" evidence="1">
    <location>
        <begin position="72"/>
        <end position="90"/>
    </location>
</feature>
<sequence length="303" mass="34890">MTNTSKTFLKSPGDWRTLIIAALVYTGWFATVFTHKQLPWWATFALLTWFGAWHLSLQHELVHGHPFRNSKLNAALASLSVTLWVPFLSFKRDHISHHNTTLTHPKLDTESFYSMPENWRKSNRLLRSIYWANRTLAFRLTVWSVFSAVHYFIADAWRAIRNIDNARSAWLLHFPALIAVTFLVTQSADMSVLEYLVGGVFGSHSLNMMRSFAEHKSLSNESNRTAVIDAGWLMSLLMLNNNLHIAHHDEPSSPWYLVPEVAKRLNSYDRAEQVGALYSGGYSELIRRFTFRPYDQPVYGQSS</sequence>
<dbReference type="AlphaFoldDB" id="A0A6J6BK07"/>
<keyword evidence="1" id="KW-0812">Transmembrane</keyword>
<proteinExistence type="predicted"/>
<keyword evidence="1" id="KW-1133">Transmembrane helix</keyword>
<dbReference type="Pfam" id="PF00487">
    <property type="entry name" value="FA_desaturase"/>
    <property type="match status" value="1"/>
</dbReference>
<reference evidence="3" key="1">
    <citation type="submission" date="2020-05" db="EMBL/GenBank/DDBJ databases">
        <authorList>
            <person name="Chiriac C."/>
            <person name="Salcher M."/>
            <person name="Ghai R."/>
            <person name="Kavagutti S V."/>
        </authorList>
    </citation>
    <scope>NUCLEOTIDE SEQUENCE</scope>
</reference>
<organism evidence="3">
    <name type="scientific">freshwater metagenome</name>
    <dbReference type="NCBI Taxonomy" id="449393"/>
    <lineage>
        <taxon>unclassified sequences</taxon>
        <taxon>metagenomes</taxon>
        <taxon>ecological metagenomes</taxon>
    </lineage>
</organism>
<dbReference type="GO" id="GO:0046513">
    <property type="term" value="P:ceramide biosynthetic process"/>
    <property type="evidence" value="ECO:0007669"/>
    <property type="project" value="TreeGrafter"/>
</dbReference>
<dbReference type="EMBL" id="CAFAAP010000017">
    <property type="protein sequence ID" value="CAB4795168.1"/>
    <property type="molecule type" value="Genomic_DNA"/>
</dbReference>
<feature type="transmembrane region" description="Helical" evidence="1">
    <location>
        <begin position="40"/>
        <end position="57"/>
    </location>
</feature>
<dbReference type="EMBL" id="CAEZSE010000135">
    <property type="protein sequence ID" value="CAB4539054.1"/>
    <property type="molecule type" value="Genomic_DNA"/>
</dbReference>
<gene>
    <name evidence="3" type="ORF">UFOPK1353_00822</name>
    <name evidence="4" type="ORF">UFOPK3026_00198</name>
    <name evidence="5" type="ORF">UFOPK4020_00193</name>
</gene>
<keyword evidence="1" id="KW-0472">Membrane</keyword>
<dbReference type="GO" id="GO:0042284">
    <property type="term" value="F:sphingolipid delta-4 desaturase activity"/>
    <property type="evidence" value="ECO:0007669"/>
    <property type="project" value="TreeGrafter"/>
</dbReference>
<evidence type="ECO:0000313" key="5">
    <source>
        <dbReference type="EMBL" id="CAB4989802.1"/>
    </source>
</evidence>
<dbReference type="GO" id="GO:0016020">
    <property type="term" value="C:membrane"/>
    <property type="evidence" value="ECO:0007669"/>
    <property type="project" value="GOC"/>
</dbReference>
<dbReference type="PANTHER" id="PTHR12879:SF8">
    <property type="entry name" value="SPHINGOLIPID DELTA(4)-DESATURASE DES1"/>
    <property type="match status" value="1"/>
</dbReference>
<evidence type="ECO:0000313" key="4">
    <source>
        <dbReference type="EMBL" id="CAB4795168.1"/>
    </source>
</evidence>
<name>A0A6J6BK07_9ZZZZ</name>
<feature type="domain" description="Fatty acid desaturase" evidence="2">
    <location>
        <begin position="40"/>
        <end position="267"/>
    </location>
</feature>
<dbReference type="EMBL" id="CAFBOV010000022">
    <property type="protein sequence ID" value="CAB4989802.1"/>
    <property type="molecule type" value="Genomic_DNA"/>
</dbReference>
<evidence type="ECO:0000313" key="3">
    <source>
        <dbReference type="EMBL" id="CAB4539054.1"/>
    </source>
</evidence>
<feature type="transmembrane region" description="Helical" evidence="1">
    <location>
        <begin position="174"/>
        <end position="201"/>
    </location>
</feature>
<accession>A0A6J6BK07</accession>
<protein>
    <submittedName>
        <fullName evidence="3">Unannotated protein</fullName>
    </submittedName>
</protein>
<dbReference type="InterPro" id="IPR005804">
    <property type="entry name" value="FA_desaturase_dom"/>
</dbReference>
<evidence type="ECO:0000256" key="1">
    <source>
        <dbReference type="SAM" id="Phobius"/>
    </source>
</evidence>
<evidence type="ECO:0000259" key="2">
    <source>
        <dbReference type="Pfam" id="PF00487"/>
    </source>
</evidence>
<feature type="transmembrane region" description="Helical" evidence="1">
    <location>
        <begin position="136"/>
        <end position="154"/>
    </location>
</feature>
<feature type="transmembrane region" description="Helical" evidence="1">
    <location>
        <begin position="15"/>
        <end position="33"/>
    </location>
</feature>